<dbReference type="AlphaFoldDB" id="A0A380WJH6"/>
<protein>
    <submittedName>
        <fullName evidence="1">Uncharacterized protein</fullName>
    </submittedName>
</protein>
<gene>
    <name evidence="1" type="ORF">NCTC10684_02147</name>
</gene>
<evidence type="ECO:0000313" key="1">
    <source>
        <dbReference type="EMBL" id="SUU88915.1"/>
    </source>
</evidence>
<organism evidence="1 2">
    <name type="scientific">Aminobacter aminovorans</name>
    <name type="common">Chelatobacter heintzii</name>
    <dbReference type="NCBI Taxonomy" id="83263"/>
    <lineage>
        <taxon>Bacteria</taxon>
        <taxon>Pseudomonadati</taxon>
        <taxon>Pseudomonadota</taxon>
        <taxon>Alphaproteobacteria</taxon>
        <taxon>Hyphomicrobiales</taxon>
        <taxon>Phyllobacteriaceae</taxon>
        <taxon>Aminobacter</taxon>
    </lineage>
</organism>
<accession>A0A380WJH6</accession>
<dbReference type="OrthoDB" id="8403047at2"/>
<sequence length="191" mass="21091">MNIGDIRKRAQGVKAGTVSSLELDYARGILRAHRGDIRSALIVVGLCGAADDALLIEPYLRGPERDVHGETALKALVRYLGLVDRYRSLLRKLIMSPTDLGWMDSRMSAIHLVKHYFKGFRDDELGCELVAIFCNPSDQDQRSARGALVDILGIRDELGDPFGLELEAGDADAGYIVKMARQRFNCHGGLH</sequence>
<proteinExistence type="predicted"/>
<dbReference type="RefSeq" id="WP_131922250.1">
    <property type="nucleotide sequence ID" value="NZ_BAAAVY010000019.1"/>
</dbReference>
<dbReference type="Proteomes" id="UP000254701">
    <property type="component" value="Unassembled WGS sequence"/>
</dbReference>
<name>A0A380WJH6_AMIAI</name>
<reference evidence="1 2" key="1">
    <citation type="submission" date="2018-06" db="EMBL/GenBank/DDBJ databases">
        <authorList>
            <consortium name="Pathogen Informatics"/>
            <person name="Doyle S."/>
        </authorList>
    </citation>
    <scope>NUCLEOTIDE SEQUENCE [LARGE SCALE GENOMIC DNA]</scope>
    <source>
        <strain evidence="1 2">NCTC10684</strain>
    </source>
</reference>
<dbReference type="EMBL" id="UFSM01000001">
    <property type="protein sequence ID" value="SUU88915.1"/>
    <property type="molecule type" value="Genomic_DNA"/>
</dbReference>
<evidence type="ECO:0000313" key="2">
    <source>
        <dbReference type="Proteomes" id="UP000254701"/>
    </source>
</evidence>